<reference evidence="3" key="1">
    <citation type="journal article" date="2014" name="Int. J. Syst. Evol. Microbiol.">
        <title>Complete genome sequence of Corynebacterium casei LMG S-19264T (=DSM 44701T), isolated from a smear-ripened cheese.</title>
        <authorList>
            <consortium name="US DOE Joint Genome Institute (JGI-PGF)"/>
            <person name="Walter F."/>
            <person name="Albersmeier A."/>
            <person name="Kalinowski J."/>
            <person name="Ruckert C."/>
        </authorList>
    </citation>
    <scope>NUCLEOTIDE SEQUENCE</scope>
    <source>
        <strain evidence="3">JCM 3172</strain>
    </source>
</reference>
<comment type="caution">
    <text evidence="3">The sequence shown here is derived from an EMBL/GenBank/DDBJ whole genome shotgun (WGS) entry which is preliminary data.</text>
</comment>
<keyword evidence="4" id="KW-1185">Reference proteome</keyword>
<feature type="signal peptide" evidence="2">
    <location>
        <begin position="1"/>
        <end position="27"/>
    </location>
</feature>
<feature type="chain" id="PRO_5037781293" description="Secreted protein" evidence="2">
    <location>
        <begin position="28"/>
        <end position="95"/>
    </location>
</feature>
<evidence type="ECO:0000313" key="4">
    <source>
        <dbReference type="Proteomes" id="UP000619486"/>
    </source>
</evidence>
<proteinExistence type="predicted"/>
<evidence type="ECO:0000256" key="2">
    <source>
        <dbReference type="SAM" id="SignalP"/>
    </source>
</evidence>
<organism evidence="3 4">
    <name type="scientific">Streptomyces purpureus</name>
    <dbReference type="NCBI Taxonomy" id="1951"/>
    <lineage>
        <taxon>Bacteria</taxon>
        <taxon>Bacillati</taxon>
        <taxon>Actinomycetota</taxon>
        <taxon>Actinomycetes</taxon>
        <taxon>Kitasatosporales</taxon>
        <taxon>Streptomycetaceae</taxon>
        <taxon>Streptomyces</taxon>
    </lineage>
</organism>
<evidence type="ECO:0000313" key="3">
    <source>
        <dbReference type="EMBL" id="GGT11871.1"/>
    </source>
</evidence>
<feature type="coiled-coil region" evidence="1">
    <location>
        <begin position="45"/>
        <end position="91"/>
    </location>
</feature>
<dbReference type="AlphaFoldDB" id="A0A918GW19"/>
<dbReference type="Proteomes" id="UP000619486">
    <property type="component" value="Unassembled WGS sequence"/>
</dbReference>
<gene>
    <name evidence="3" type="ORF">GCM10014713_00300</name>
</gene>
<protein>
    <recommendedName>
        <fullName evidence="5">Secreted protein</fullName>
    </recommendedName>
</protein>
<dbReference type="RefSeq" id="WP_019890633.1">
    <property type="nucleotide sequence ID" value="NZ_BMQQ01000001.1"/>
</dbReference>
<keyword evidence="2" id="KW-0732">Signal</keyword>
<sequence length="95" mass="10229">MRRFLTTFAVTAAIAGGTFLGAGGFQAAPDTLDRTQTVGSITVNIGEMRQQVADLRRKAAQLDRLGERDAARKARAQADALQRRIDAIIAAEENN</sequence>
<dbReference type="EMBL" id="BMQQ01000001">
    <property type="protein sequence ID" value="GGT11871.1"/>
    <property type="molecule type" value="Genomic_DNA"/>
</dbReference>
<keyword evidence="1" id="KW-0175">Coiled coil</keyword>
<name>A0A918GW19_9ACTN</name>
<accession>A0A918GW19</accession>
<evidence type="ECO:0000256" key="1">
    <source>
        <dbReference type="SAM" id="Coils"/>
    </source>
</evidence>
<evidence type="ECO:0008006" key="5">
    <source>
        <dbReference type="Google" id="ProtNLM"/>
    </source>
</evidence>
<reference evidence="3" key="2">
    <citation type="submission" date="2020-09" db="EMBL/GenBank/DDBJ databases">
        <authorList>
            <person name="Sun Q."/>
            <person name="Ohkuma M."/>
        </authorList>
    </citation>
    <scope>NUCLEOTIDE SEQUENCE</scope>
    <source>
        <strain evidence="3">JCM 3172</strain>
    </source>
</reference>